<gene>
    <name evidence="2" type="ORF">H9L23_06380</name>
</gene>
<name>A0A7G9QK40_9SPHI</name>
<dbReference type="AlphaFoldDB" id="A0A7G9QK40"/>
<proteinExistence type="predicted"/>
<dbReference type="EMBL" id="CP060723">
    <property type="protein sequence ID" value="QNN43715.1"/>
    <property type="molecule type" value="Genomic_DNA"/>
</dbReference>
<organism evidence="2 3">
    <name type="scientific">Pedobacter roseus</name>
    <dbReference type="NCBI Taxonomy" id="336820"/>
    <lineage>
        <taxon>Bacteria</taxon>
        <taxon>Pseudomonadati</taxon>
        <taxon>Bacteroidota</taxon>
        <taxon>Sphingobacteriia</taxon>
        <taxon>Sphingobacteriales</taxon>
        <taxon>Sphingobacteriaceae</taxon>
        <taxon>Pedobacter</taxon>
    </lineage>
</organism>
<accession>A0A7G9QK40</accession>
<keyword evidence="1" id="KW-0732">Signal</keyword>
<evidence type="ECO:0000313" key="3">
    <source>
        <dbReference type="Proteomes" id="UP000515806"/>
    </source>
</evidence>
<dbReference type="RefSeq" id="WP_187594179.1">
    <property type="nucleotide sequence ID" value="NZ_CP060723.1"/>
</dbReference>
<dbReference type="Pfam" id="PF13557">
    <property type="entry name" value="Phenol_MetA_deg"/>
    <property type="match status" value="1"/>
</dbReference>
<sequence length="278" mass="31261">MKKIYFLTVAVCLFVSSVMAQDKKTGSYNLFRPVPGTKLRDMETDRPDVTESPITVDAGHFQYESDLFRLQRERSEHLVKNTYLFNQANLKLGLTGSTALQLVVQSYVLSKEVSDEEGSVDHSHGFGDLTLRIKQNLIGNDKGNFAIAILPYVKFPTSAVEEGERYEGGLILPMSLKLPGDWRLGMQVEADRLQDSEGSAMHTQLLESLTIAHKICNHLEATAETYYTYDTKIHQWNNFLNAALQVEVAKDVKLDGGLNYGLQHDAMKSYFVGLSFRL</sequence>
<feature type="signal peptide" evidence="1">
    <location>
        <begin position="1"/>
        <end position="20"/>
    </location>
</feature>
<dbReference type="KEGG" id="proe:H9L23_06380"/>
<evidence type="ECO:0000256" key="1">
    <source>
        <dbReference type="SAM" id="SignalP"/>
    </source>
</evidence>
<protein>
    <submittedName>
        <fullName evidence="2">Transporter</fullName>
    </submittedName>
</protein>
<dbReference type="Proteomes" id="UP000515806">
    <property type="component" value="Chromosome"/>
</dbReference>
<keyword evidence="3" id="KW-1185">Reference proteome</keyword>
<reference evidence="2 3" key="1">
    <citation type="submission" date="2020-08" db="EMBL/GenBank/DDBJ databases">
        <title>Genome sequence of Pedobacter roseus KACC 11594T.</title>
        <authorList>
            <person name="Hyun D.-W."/>
            <person name="Bae J.-W."/>
        </authorList>
    </citation>
    <scope>NUCLEOTIDE SEQUENCE [LARGE SCALE GENOMIC DNA]</scope>
    <source>
        <strain evidence="2 3">KACC 11594</strain>
    </source>
</reference>
<feature type="chain" id="PRO_5028868825" evidence="1">
    <location>
        <begin position="21"/>
        <end position="278"/>
    </location>
</feature>
<evidence type="ECO:0000313" key="2">
    <source>
        <dbReference type="EMBL" id="QNN43715.1"/>
    </source>
</evidence>
<dbReference type="InterPro" id="IPR025737">
    <property type="entry name" value="FApF"/>
</dbReference>